<dbReference type="RefSeq" id="WP_065524517.1">
    <property type="nucleotide sequence ID" value="NZ_CP016540.2"/>
</dbReference>
<dbReference type="KEGG" id="pll:I858_014210"/>
<protein>
    <submittedName>
        <fullName evidence="2">Uncharacterized protein</fullName>
    </submittedName>
</protein>
<sequence length="147" mass="16460">MGTKFNLWSFILILVITALSFQALVASYMHSWSLAPPALALWLLTVITFFMSVFEFRDKSSKRAGWRSWLTVLIAFLLSAIFLLGTVMNIFAREPIVTTQSPNSKTTIDFYTLNGGAATSISVVGIINGPLWFKKISILKNLCMKQM</sequence>
<organism evidence="2 3">
    <name type="scientific">Planococcus versutus</name>
    <dbReference type="NCBI Taxonomy" id="1302659"/>
    <lineage>
        <taxon>Bacteria</taxon>
        <taxon>Bacillati</taxon>
        <taxon>Bacillota</taxon>
        <taxon>Bacilli</taxon>
        <taxon>Bacillales</taxon>
        <taxon>Caryophanaceae</taxon>
        <taxon>Planococcus</taxon>
    </lineage>
</organism>
<feature type="transmembrane region" description="Helical" evidence="1">
    <location>
        <begin position="68"/>
        <end position="91"/>
    </location>
</feature>
<dbReference type="OrthoDB" id="2357451at2"/>
<dbReference type="Proteomes" id="UP000053354">
    <property type="component" value="Chromosome"/>
</dbReference>
<keyword evidence="1" id="KW-1133">Transmembrane helix</keyword>
<evidence type="ECO:0000313" key="2">
    <source>
        <dbReference type="EMBL" id="ANU28143.1"/>
    </source>
</evidence>
<name>A0A1B1S4N1_9BACL</name>
<evidence type="ECO:0000256" key="1">
    <source>
        <dbReference type="SAM" id="Phobius"/>
    </source>
</evidence>
<reference evidence="2" key="1">
    <citation type="submission" date="2016-10" db="EMBL/GenBank/DDBJ databases">
        <authorList>
            <person name="See-Too W.S."/>
        </authorList>
    </citation>
    <scope>NUCLEOTIDE SEQUENCE</scope>
    <source>
        <strain evidence="2">L10.15</strain>
    </source>
</reference>
<keyword evidence="1" id="KW-0812">Transmembrane</keyword>
<feature type="transmembrane region" description="Helical" evidence="1">
    <location>
        <begin position="111"/>
        <end position="133"/>
    </location>
</feature>
<gene>
    <name evidence="2" type="ORF">I858_014210</name>
</gene>
<evidence type="ECO:0000313" key="3">
    <source>
        <dbReference type="Proteomes" id="UP000053354"/>
    </source>
</evidence>
<proteinExistence type="predicted"/>
<feature type="transmembrane region" description="Helical" evidence="1">
    <location>
        <begin position="7"/>
        <end position="28"/>
    </location>
</feature>
<feature type="transmembrane region" description="Helical" evidence="1">
    <location>
        <begin position="34"/>
        <end position="56"/>
    </location>
</feature>
<dbReference type="AlphaFoldDB" id="A0A1B1S4N1"/>
<dbReference type="EMBL" id="CP016540">
    <property type="protein sequence ID" value="ANU28143.1"/>
    <property type="molecule type" value="Genomic_DNA"/>
</dbReference>
<keyword evidence="3" id="KW-1185">Reference proteome</keyword>
<keyword evidence="1" id="KW-0472">Membrane</keyword>
<accession>A0A1B1S4N1</accession>